<dbReference type="HOGENOM" id="CLU_051840_0_0_0"/>
<dbReference type="Pfam" id="PF03313">
    <property type="entry name" value="SDH_alpha"/>
    <property type="match status" value="1"/>
</dbReference>
<dbReference type="KEGG" id="fpe:Ferpe_1663"/>
<dbReference type="HAMAP" id="MF_01845">
    <property type="entry name" value="UPF0597"/>
    <property type="match status" value="1"/>
</dbReference>
<sequence length="438" mass="47946">MVKQFVIEYFQHVVEQLLINARVGCELAEFEKLGRLSKIRQIIRNVFFDNVKLSYGCTEPVAVGLSVAVGKDYLKGELERLEIVMDRNTYKNGLEVGIPGTHLHGFEIAAMLAYLVGDSKLGLEVFKNVTTEVISKAYEMKDKVTVKYENDMRLHIKTKLVGENEVIVEITDSHDNVTRIVVDGDEILNVQSSVNFKKETARSITLNEIFDYVQNPEEDVLEIVRQAIQYNVEISRIGLDTQGNFGRILEGIPRYVAAGVDQRMSGALLPVMTVAGSGNQGISCIVPVAVVADELGVSQDKKEKAILLSILVTIYIKAYTGMLTPICGAGSIASAGAAAGIVYLKDGTVEQIKNSINNVLATLFGMTCDGAKRSCALKASIGTQMALNSVKLSLNDTNIPCGNGFAAKDVEETIRRLELLTNSLRNFDEDVINFIGHC</sequence>
<evidence type="ECO:0000259" key="2">
    <source>
        <dbReference type="Pfam" id="PF03313"/>
    </source>
</evidence>
<dbReference type="GO" id="GO:0019450">
    <property type="term" value="P:L-cysteine catabolic process to pyruvate"/>
    <property type="evidence" value="ECO:0007669"/>
    <property type="project" value="TreeGrafter"/>
</dbReference>
<accession>H9UDX8</accession>
<organism evidence="3 4">
    <name type="scientific">Fervidobacterium pennivorans (strain DSM 9078 / Ven5)</name>
    <dbReference type="NCBI Taxonomy" id="771875"/>
    <lineage>
        <taxon>Bacteria</taxon>
        <taxon>Thermotogati</taxon>
        <taxon>Thermotogota</taxon>
        <taxon>Thermotogae</taxon>
        <taxon>Thermotogales</taxon>
        <taxon>Fervidobacteriaceae</taxon>
        <taxon>Fervidobacterium</taxon>
    </lineage>
</organism>
<proteinExistence type="inferred from homology"/>
<gene>
    <name evidence="3" type="ordered locus">Ferpe_1663</name>
</gene>
<evidence type="ECO:0000256" key="1">
    <source>
        <dbReference type="HAMAP-Rule" id="MF_01845"/>
    </source>
</evidence>
<dbReference type="Proteomes" id="UP000007384">
    <property type="component" value="Chromosome"/>
</dbReference>
<dbReference type="InterPro" id="IPR021144">
    <property type="entry name" value="UPF0597"/>
</dbReference>
<comment type="similarity">
    <text evidence="1">Belongs to the UPF0597 family.</text>
</comment>
<name>H9UDX8_FERPD</name>
<reference evidence="3" key="1">
    <citation type="submission" date="2012-03" db="EMBL/GenBank/DDBJ databases">
        <title>Complete sequence of Fervidobacterium pennivorans DSM 9078.</title>
        <authorList>
            <consortium name="US DOE Joint Genome Institute"/>
            <person name="Lucas S."/>
            <person name="Han J."/>
            <person name="Lapidus A."/>
            <person name="Cheng J.-F."/>
            <person name="Goodwin L."/>
            <person name="Pitluck S."/>
            <person name="Peters L."/>
            <person name="Ovchinnikova G."/>
            <person name="Lu M."/>
            <person name="Detter J.C."/>
            <person name="Han C."/>
            <person name="Tapia R."/>
            <person name="Land M."/>
            <person name="Hauser L."/>
            <person name="Kyrpides N."/>
            <person name="Ivanova N."/>
            <person name="Pagani I."/>
            <person name="Noll K.M."/>
            <person name="Woyke T."/>
        </authorList>
    </citation>
    <scope>NUCLEOTIDE SEQUENCE</scope>
    <source>
        <strain evidence="3">DSM 9078</strain>
    </source>
</reference>
<evidence type="ECO:0000313" key="4">
    <source>
        <dbReference type="Proteomes" id="UP000007384"/>
    </source>
</evidence>
<dbReference type="InterPro" id="IPR005130">
    <property type="entry name" value="Ser_deHydtase-like_asu"/>
</dbReference>
<dbReference type="PANTHER" id="PTHR30501:SF2">
    <property type="entry name" value="UPF0597 PROTEIN YHAM"/>
    <property type="match status" value="1"/>
</dbReference>
<dbReference type="GO" id="GO:0080146">
    <property type="term" value="F:L-cysteine desulfhydrase activity"/>
    <property type="evidence" value="ECO:0007669"/>
    <property type="project" value="TreeGrafter"/>
</dbReference>
<dbReference type="PATRIC" id="fig|771875.3.peg.1679"/>
<dbReference type="eggNOG" id="COG3681">
    <property type="taxonomic scope" value="Bacteria"/>
</dbReference>
<dbReference type="EMBL" id="CP003260">
    <property type="protein sequence ID" value="AFG35721.1"/>
    <property type="molecule type" value="Genomic_DNA"/>
</dbReference>
<protein>
    <recommendedName>
        <fullName evidence="1">UPF0597 protein Ferpe_1663</fullName>
    </recommendedName>
</protein>
<evidence type="ECO:0000313" key="3">
    <source>
        <dbReference type="EMBL" id="AFG35721.1"/>
    </source>
</evidence>
<feature type="domain" description="Serine dehydratase-like alpha subunit" evidence="2">
    <location>
        <begin position="165"/>
        <end position="426"/>
    </location>
</feature>
<dbReference type="AlphaFoldDB" id="H9UDX8"/>
<dbReference type="PANTHER" id="PTHR30501">
    <property type="entry name" value="UPF0597 PROTEIN YHAM"/>
    <property type="match status" value="1"/>
</dbReference>
<dbReference type="STRING" id="771875.Ferpe_1663"/>
<dbReference type="PIRSF" id="PIRSF006054">
    <property type="entry name" value="UCP006054"/>
    <property type="match status" value="1"/>
</dbReference>
<keyword evidence="4" id="KW-1185">Reference proteome</keyword>